<gene>
    <name evidence="1" type="ORF">C8N46_11231</name>
</gene>
<dbReference type="EMBL" id="QBKT01000012">
    <property type="protein sequence ID" value="PTX58723.1"/>
    <property type="molecule type" value="Genomic_DNA"/>
</dbReference>
<name>A0A2T6BRL6_9FLAO</name>
<comment type="caution">
    <text evidence="1">The sequence shown here is derived from an EMBL/GenBank/DDBJ whole genome shotgun (WGS) entry which is preliminary data.</text>
</comment>
<evidence type="ECO:0008006" key="3">
    <source>
        <dbReference type="Google" id="ProtNLM"/>
    </source>
</evidence>
<proteinExistence type="predicted"/>
<dbReference type="AlphaFoldDB" id="A0A2T6BRL6"/>
<evidence type="ECO:0000313" key="1">
    <source>
        <dbReference type="EMBL" id="PTX58723.1"/>
    </source>
</evidence>
<dbReference type="InterPro" id="IPR046230">
    <property type="entry name" value="DUF6263"/>
</dbReference>
<protein>
    <recommendedName>
        <fullName evidence="3">Lipoprotein</fullName>
    </recommendedName>
</protein>
<dbReference type="Proteomes" id="UP000244090">
    <property type="component" value="Unassembled WGS sequence"/>
</dbReference>
<sequence>MLTGCMKQQEITLSYSFTPNETHTYNFALLSKILTITHEIDFKLIAATNDTLKIEAEIQAMRWKGDGGELEKETNEYYKNNYINIPFEFAIDTQGDILENLSYKNSGREEAIFDINSFFIALPKGNLKIGDSWTIERPVEDMVFDKVKTRYTLKKVTENSVAIIEVFSDFKEDNSKRSTVAFSKNLQGDYVLNTKTGLLESAQLTISGFNGFSNISGTLSIHKK</sequence>
<organism evidence="1 2">
    <name type="scientific">Kordia periserrulae</name>
    <dbReference type="NCBI Taxonomy" id="701523"/>
    <lineage>
        <taxon>Bacteria</taxon>
        <taxon>Pseudomonadati</taxon>
        <taxon>Bacteroidota</taxon>
        <taxon>Flavobacteriia</taxon>
        <taxon>Flavobacteriales</taxon>
        <taxon>Flavobacteriaceae</taxon>
        <taxon>Kordia</taxon>
    </lineage>
</organism>
<accession>A0A2T6BRL6</accession>
<reference evidence="1 2" key="1">
    <citation type="submission" date="2018-04" db="EMBL/GenBank/DDBJ databases">
        <title>Genomic Encyclopedia of Archaeal and Bacterial Type Strains, Phase II (KMG-II): from individual species to whole genera.</title>
        <authorList>
            <person name="Goeker M."/>
        </authorList>
    </citation>
    <scope>NUCLEOTIDE SEQUENCE [LARGE SCALE GENOMIC DNA]</scope>
    <source>
        <strain evidence="1 2">DSM 25731</strain>
    </source>
</reference>
<dbReference type="Pfam" id="PF19777">
    <property type="entry name" value="DUF6263"/>
    <property type="match status" value="1"/>
</dbReference>
<evidence type="ECO:0000313" key="2">
    <source>
        <dbReference type="Proteomes" id="UP000244090"/>
    </source>
</evidence>
<keyword evidence="2" id="KW-1185">Reference proteome</keyword>